<evidence type="ECO:0000313" key="8">
    <source>
        <dbReference type="EMBL" id="RXK11164.1"/>
    </source>
</evidence>
<dbReference type="InterPro" id="IPR027417">
    <property type="entry name" value="P-loop_NTPase"/>
</dbReference>
<keyword evidence="9" id="KW-1185">Reference proteome</keyword>
<dbReference type="GO" id="GO:0016887">
    <property type="term" value="F:ATP hydrolysis activity"/>
    <property type="evidence" value="ECO:0007669"/>
    <property type="project" value="InterPro"/>
</dbReference>
<dbReference type="Proteomes" id="UP000289193">
    <property type="component" value="Unassembled WGS sequence"/>
</dbReference>
<proteinExistence type="predicted"/>
<gene>
    <name evidence="8" type="ORF">CRV05_02005</name>
</gene>
<evidence type="ECO:0000256" key="3">
    <source>
        <dbReference type="ARBA" id="ARBA00022741"/>
    </source>
</evidence>
<dbReference type="InterPro" id="IPR003593">
    <property type="entry name" value="AAA+_ATPase"/>
</dbReference>
<evidence type="ECO:0000256" key="2">
    <source>
        <dbReference type="ARBA" id="ARBA00022475"/>
    </source>
</evidence>
<comment type="caution">
    <text evidence="8">The sequence shown here is derived from an EMBL/GenBank/DDBJ whole genome shotgun (WGS) entry which is preliminary data.</text>
</comment>
<evidence type="ECO:0000313" key="9">
    <source>
        <dbReference type="Proteomes" id="UP000289193"/>
    </source>
</evidence>
<feature type="domain" description="ABC transporter" evidence="7">
    <location>
        <begin position="6"/>
        <end position="222"/>
    </location>
</feature>
<evidence type="ECO:0000256" key="4">
    <source>
        <dbReference type="ARBA" id="ARBA00022840"/>
    </source>
</evidence>
<evidence type="ECO:0000259" key="7">
    <source>
        <dbReference type="PROSITE" id="PS50893"/>
    </source>
</evidence>
<dbReference type="EMBL" id="PDKM01000001">
    <property type="protein sequence ID" value="RXK11164.1"/>
    <property type="molecule type" value="Genomic_DNA"/>
</dbReference>
<dbReference type="InterPro" id="IPR003439">
    <property type="entry name" value="ABC_transporter-like_ATP-bd"/>
</dbReference>
<accession>A0AAX2AA72</accession>
<keyword evidence="3" id="KW-0547">Nucleotide-binding</keyword>
<dbReference type="PANTHER" id="PTHR43166:SF6">
    <property type="entry name" value="PHOSPHONATES IMPORT ATP-BINDING PROTEIN PHNC"/>
    <property type="match status" value="1"/>
</dbReference>
<keyword evidence="5" id="KW-1278">Translocase</keyword>
<evidence type="ECO:0000256" key="1">
    <source>
        <dbReference type="ARBA" id="ARBA00022448"/>
    </source>
</evidence>
<dbReference type="SUPFAM" id="SSF52540">
    <property type="entry name" value="P-loop containing nucleoside triphosphate hydrolases"/>
    <property type="match status" value="1"/>
</dbReference>
<keyword evidence="4" id="KW-0067">ATP-binding</keyword>
<dbReference type="InterPro" id="IPR050086">
    <property type="entry name" value="MetN_ABC_transporter-like"/>
</dbReference>
<organism evidence="8 9">
    <name type="scientific">Halarcobacter bivalviorum</name>
    <dbReference type="NCBI Taxonomy" id="663364"/>
    <lineage>
        <taxon>Bacteria</taxon>
        <taxon>Pseudomonadati</taxon>
        <taxon>Campylobacterota</taxon>
        <taxon>Epsilonproteobacteria</taxon>
        <taxon>Campylobacterales</taxon>
        <taxon>Arcobacteraceae</taxon>
        <taxon>Halarcobacter</taxon>
    </lineage>
</organism>
<dbReference type="AlphaFoldDB" id="A0AAX2AA72"/>
<name>A0AAX2AA72_9BACT</name>
<protein>
    <submittedName>
        <fullName evidence="8">ABC transporter</fullName>
    </submittedName>
</protein>
<dbReference type="PROSITE" id="PS00211">
    <property type="entry name" value="ABC_TRANSPORTER_1"/>
    <property type="match status" value="1"/>
</dbReference>
<dbReference type="GO" id="GO:0005524">
    <property type="term" value="F:ATP binding"/>
    <property type="evidence" value="ECO:0007669"/>
    <property type="project" value="UniProtKB-KW"/>
</dbReference>
<dbReference type="Gene3D" id="3.40.50.300">
    <property type="entry name" value="P-loop containing nucleotide triphosphate hydrolases"/>
    <property type="match status" value="1"/>
</dbReference>
<dbReference type="InterPro" id="IPR017871">
    <property type="entry name" value="ABC_transporter-like_CS"/>
</dbReference>
<dbReference type="Pfam" id="PF00005">
    <property type="entry name" value="ABC_tran"/>
    <property type="match status" value="1"/>
</dbReference>
<sequence>MTKMAFNLVNESIYYDSFKAIDSLTLNIQKGEKVALLGKSGSGKSTLLKRMFELQKDSSSYIPQELGLVNNLSVFHNVYISKLDTNSFFYNIRNFIYPCKTQVSGISNILKELLLEDKLFTKSLNLSGGQRQRVAIARAMYGQNEILLADEPVSALDEFLSKRVIEKLNSSFETVVCTMHNVDLAIENFDRVIGLKDGEVLVDKASSALTSEDRNRLYYATK</sequence>
<keyword evidence="1" id="KW-0813">Transport</keyword>
<dbReference type="PROSITE" id="PS50893">
    <property type="entry name" value="ABC_TRANSPORTER_2"/>
    <property type="match status" value="1"/>
</dbReference>
<evidence type="ECO:0000256" key="5">
    <source>
        <dbReference type="ARBA" id="ARBA00022967"/>
    </source>
</evidence>
<evidence type="ECO:0000256" key="6">
    <source>
        <dbReference type="ARBA" id="ARBA00023136"/>
    </source>
</evidence>
<dbReference type="PANTHER" id="PTHR43166">
    <property type="entry name" value="AMINO ACID IMPORT ATP-BINDING PROTEIN"/>
    <property type="match status" value="1"/>
</dbReference>
<keyword evidence="2" id="KW-1003">Cell membrane</keyword>
<keyword evidence="6" id="KW-0472">Membrane</keyword>
<dbReference type="SMART" id="SM00382">
    <property type="entry name" value="AAA"/>
    <property type="match status" value="1"/>
</dbReference>
<reference evidence="8 9" key="1">
    <citation type="submission" date="2017-10" db="EMBL/GenBank/DDBJ databases">
        <title>Genomics of the genus Arcobacter.</title>
        <authorList>
            <person name="Perez-Cataluna A."/>
            <person name="Figueras M.J."/>
        </authorList>
    </citation>
    <scope>NUCLEOTIDE SEQUENCE [LARGE SCALE GENOMIC DNA]</scope>
    <source>
        <strain evidence="8 9">CECT 7835</strain>
    </source>
</reference>